<evidence type="ECO:0000256" key="3">
    <source>
        <dbReference type="ARBA" id="ARBA00022729"/>
    </source>
</evidence>
<reference evidence="7" key="1">
    <citation type="submission" date="2018-05" db="EMBL/GenBank/DDBJ databases">
        <authorList>
            <person name="Lanie J.A."/>
            <person name="Ng W.-L."/>
            <person name="Kazmierczak K.M."/>
            <person name="Andrzejewski T.M."/>
            <person name="Davidsen T.M."/>
            <person name="Wayne K.J."/>
            <person name="Tettelin H."/>
            <person name="Glass J.I."/>
            <person name="Rusch D."/>
            <person name="Podicherti R."/>
            <person name="Tsui H.-C.T."/>
            <person name="Winkler M.E."/>
        </authorList>
    </citation>
    <scope>NUCLEOTIDE SEQUENCE</scope>
</reference>
<evidence type="ECO:0000256" key="5">
    <source>
        <dbReference type="ARBA" id="ARBA00023143"/>
    </source>
</evidence>
<keyword evidence="5" id="KW-0975">Bacterial flagellum</keyword>
<evidence type="ECO:0000256" key="4">
    <source>
        <dbReference type="ARBA" id="ARBA00023136"/>
    </source>
</evidence>
<dbReference type="InterPro" id="IPR000527">
    <property type="entry name" value="Flag_Lring"/>
</dbReference>
<protein>
    <submittedName>
        <fullName evidence="7">Uncharacterized protein</fullName>
    </submittedName>
</protein>
<evidence type="ECO:0000256" key="1">
    <source>
        <dbReference type="ARBA" id="ARBA00004365"/>
    </source>
</evidence>
<accession>A0A382CFF1</accession>
<dbReference type="GO" id="GO:0009427">
    <property type="term" value="C:bacterial-type flagellum basal body, distal rod, L ring"/>
    <property type="evidence" value="ECO:0007669"/>
    <property type="project" value="InterPro"/>
</dbReference>
<dbReference type="Pfam" id="PF02107">
    <property type="entry name" value="FlgH"/>
    <property type="match status" value="1"/>
</dbReference>
<sequence>MLSRISKFAVIIICGLVCLFVTSRLDAQVLYQEGQLADELYSDLISRKVGDLLTVVIVQNAQANQNAQSSKNRSSALSANANLPGGTGFLGALPDGSGSASLTGQTKRGGAQT</sequence>
<organism evidence="7">
    <name type="scientific">marine metagenome</name>
    <dbReference type="NCBI Taxonomy" id="408172"/>
    <lineage>
        <taxon>unclassified sequences</taxon>
        <taxon>metagenomes</taxon>
        <taxon>ecological metagenomes</taxon>
    </lineage>
</organism>
<dbReference type="GO" id="GO:0016020">
    <property type="term" value="C:membrane"/>
    <property type="evidence" value="ECO:0007669"/>
    <property type="project" value="UniProtKB-SubCell"/>
</dbReference>
<feature type="non-terminal residue" evidence="7">
    <location>
        <position position="113"/>
    </location>
</feature>
<evidence type="ECO:0000256" key="2">
    <source>
        <dbReference type="ARBA" id="ARBA00004370"/>
    </source>
</evidence>
<evidence type="ECO:0000313" key="7">
    <source>
        <dbReference type="EMBL" id="SVB24083.1"/>
    </source>
</evidence>
<keyword evidence="4" id="KW-0472">Membrane</keyword>
<comment type="subcellular location">
    <subcellularLocation>
        <location evidence="1">Bacterial flagellum</location>
    </subcellularLocation>
    <subcellularLocation>
        <location evidence="2">Membrane</location>
    </subcellularLocation>
</comment>
<proteinExistence type="predicted"/>
<keyword evidence="3" id="KW-0732">Signal</keyword>
<dbReference type="EMBL" id="UINC01033971">
    <property type="protein sequence ID" value="SVB24083.1"/>
    <property type="molecule type" value="Genomic_DNA"/>
</dbReference>
<name>A0A382CFF1_9ZZZZ</name>
<dbReference type="AlphaFoldDB" id="A0A382CFF1"/>
<feature type="compositionally biased region" description="Polar residues" evidence="6">
    <location>
        <begin position="98"/>
        <end position="113"/>
    </location>
</feature>
<dbReference type="GO" id="GO:0071973">
    <property type="term" value="P:bacterial-type flagellum-dependent cell motility"/>
    <property type="evidence" value="ECO:0007669"/>
    <property type="project" value="InterPro"/>
</dbReference>
<feature type="region of interest" description="Disordered" evidence="6">
    <location>
        <begin position="88"/>
        <end position="113"/>
    </location>
</feature>
<dbReference type="GO" id="GO:0003774">
    <property type="term" value="F:cytoskeletal motor activity"/>
    <property type="evidence" value="ECO:0007669"/>
    <property type="project" value="InterPro"/>
</dbReference>
<gene>
    <name evidence="7" type="ORF">METZ01_LOCUS176937</name>
</gene>
<evidence type="ECO:0000256" key="6">
    <source>
        <dbReference type="SAM" id="MobiDB-lite"/>
    </source>
</evidence>